<dbReference type="GO" id="GO:0010411">
    <property type="term" value="P:xyloglucan metabolic process"/>
    <property type="evidence" value="ECO:0007669"/>
    <property type="project" value="TreeGrafter"/>
</dbReference>
<dbReference type="SUPFAM" id="SSF110296">
    <property type="entry name" value="Oligoxyloglucan reducing end-specific cellobiohydrolase"/>
    <property type="match status" value="3"/>
</dbReference>
<dbReference type="EMBL" id="CP010407">
    <property type="protein sequence ID" value="AJF66427.1"/>
    <property type="molecule type" value="Genomic_DNA"/>
</dbReference>
<dbReference type="RefSeq" id="WP_041130432.1">
    <property type="nucleotide sequence ID" value="NZ_CP010407.1"/>
</dbReference>
<dbReference type="AlphaFoldDB" id="A0A0B5I7J8"/>
<dbReference type="InterPro" id="IPR052025">
    <property type="entry name" value="Xyloglucanase_GH74"/>
</dbReference>
<dbReference type="PANTHER" id="PTHR43739">
    <property type="entry name" value="XYLOGLUCANASE (EUROFUNG)"/>
    <property type="match status" value="1"/>
</dbReference>
<dbReference type="HOGENOM" id="CLU_338294_0_0_11"/>
<protein>
    <recommendedName>
        <fullName evidence="4">Sortilin N-terminal domain-containing protein</fullName>
    </recommendedName>
</protein>
<dbReference type="STRING" id="362257.SVTN_20650"/>
<organism evidence="2 3">
    <name type="scientific">Streptomyces vietnamensis</name>
    <dbReference type="NCBI Taxonomy" id="362257"/>
    <lineage>
        <taxon>Bacteria</taxon>
        <taxon>Bacillati</taxon>
        <taxon>Actinomycetota</taxon>
        <taxon>Actinomycetes</taxon>
        <taxon>Kitasatosporales</taxon>
        <taxon>Streptomycetaceae</taxon>
        <taxon>Streptomyces</taxon>
    </lineage>
</organism>
<feature type="compositionally biased region" description="Basic and acidic residues" evidence="1">
    <location>
        <begin position="58"/>
        <end position="74"/>
    </location>
</feature>
<dbReference type="InterPro" id="IPR015943">
    <property type="entry name" value="WD40/YVTN_repeat-like_dom_sf"/>
</dbReference>
<dbReference type="KEGG" id="svt:SVTN_20650"/>
<proteinExistence type="predicted"/>
<evidence type="ECO:0000256" key="1">
    <source>
        <dbReference type="SAM" id="MobiDB-lite"/>
    </source>
</evidence>
<evidence type="ECO:0000313" key="2">
    <source>
        <dbReference type="EMBL" id="AJF66427.1"/>
    </source>
</evidence>
<accession>A0A0B5I7J8</accession>
<sequence length="841" mass="89610">MQKPTASGRHAPQRPQGGKALVRLVQELTRVGLDEEAIAAIRAAAPELEPHELVARAAGPERARTAREAAAAREEDGDPGEYGAPVTQSVAAEYRAVAEHLAEPAAVAGPGWRSIGPWTVPNGQTYGASRVNVSGRISSIAPDPADPAHLLVGAANGGVWESDDRGASWAPRTDDAATLTVGAIAFDPAAPGTVLAGTGEGNWWSWLGAGVLRSTDGGTKWAPLCTEPFVGQGFFDLTFDPTRENTVLAGTDRGLYTSTDGGAGWTRRRSVRTWSVSVSGTGEALAACEDGLFRSTDGGAVWNAVALPGATTPFIRCAVATAPSDATVAYAWAALSSGAPKLWRRTGGAWTAVTPPAADTGQADYDWFLAVAPDRADRVYVGAIDAHRGELSGTTWTWRNISTKKPTGDSIHPDQHAIAFEPGSPDVLYVGNDGGLFRSPDRGLTWKHLNNGLVIGEFEYLSQDFGSSRWLLGGTQDNGTVRWTGSPEWTHVQDGDGGDCAVNRAHPDTVFHTFYKMSPERSDSRGEPGSWFPVKPPVPAGEKSQFYPPMETSATNGSTVALGGGALYVSRDNAAHWTRLEFPTAGTASAMYVPHADQVLVGTTTGELYRTTWSGSAWSALGALATPRSGAQVSDIHADATDTQRIWVTHSRPGGGRIWHSTDGGGSWTNRSAGLPPLPLNAVEVDPTDRDRIWVAADLGVYQSTDGGSTWQTFSDRLPNAFIGDIVLHPHARVLRAGTRNRGVWEIPVDGWPTEPVCGTQWTGTLAGGAKQTWSTVDWPATWHVLWTVMPVTPKPGAPQLRWTVQVERASNEYVTYRIAVVNLTAEPVSLEGRYAILSRY</sequence>
<evidence type="ECO:0008006" key="4">
    <source>
        <dbReference type="Google" id="ProtNLM"/>
    </source>
</evidence>
<feature type="region of interest" description="Disordered" evidence="1">
    <location>
        <begin position="58"/>
        <end position="82"/>
    </location>
</feature>
<gene>
    <name evidence="2" type="ORF">SVTN_20650</name>
</gene>
<keyword evidence="3" id="KW-1185">Reference proteome</keyword>
<dbReference type="Gene3D" id="2.130.10.10">
    <property type="entry name" value="YVTN repeat-like/Quinoprotein amine dehydrogenase"/>
    <property type="match status" value="5"/>
</dbReference>
<dbReference type="Proteomes" id="UP000031774">
    <property type="component" value="Chromosome"/>
</dbReference>
<name>A0A0B5I7J8_9ACTN</name>
<evidence type="ECO:0000313" key="3">
    <source>
        <dbReference type="Proteomes" id="UP000031774"/>
    </source>
</evidence>
<reference evidence="2 3" key="1">
    <citation type="submission" date="2014-12" db="EMBL/GenBank/DDBJ databases">
        <title>Complete genome sequence of Streptomyces vietnamensis strain GIMV4.0001, a genetic manipulable producer of the benzoisochromanequinone antibiotic granaticin.</title>
        <authorList>
            <person name="Deng M.R."/>
            <person name="Guo J."/>
            <person name="Ma L.Y."/>
            <person name="Feng G.D."/>
            <person name="Mo C.Y."/>
            <person name="Zhu H.H."/>
        </authorList>
    </citation>
    <scope>NUCLEOTIDE SEQUENCE [LARGE SCALE GENOMIC DNA]</scope>
    <source>
        <strain evidence="3">GIMV4.0001</strain>
    </source>
</reference>
<dbReference type="PANTHER" id="PTHR43739:SF5">
    <property type="entry name" value="EXO-ALPHA-SIALIDASE"/>
    <property type="match status" value="1"/>
</dbReference>